<keyword evidence="2 4" id="KW-0012">Acyltransferase</keyword>
<dbReference type="GO" id="GO:0016747">
    <property type="term" value="F:acyltransferase activity, transferring groups other than amino-acyl groups"/>
    <property type="evidence" value="ECO:0007669"/>
    <property type="project" value="InterPro"/>
</dbReference>
<dbReference type="PROSITE" id="PS51186">
    <property type="entry name" value="GNAT"/>
    <property type="match status" value="1"/>
</dbReference>
<dbReference type="InterPro" id="IPR016181">
    <property type="entry name" value="Acyl_CoA_acyltransferase"/>
</dbReference>
<evidence type="ECO:0000256" key="1">
    <source>
        <dbReference type="ARBA" id="ARBA00022679"/>
    </source>
</evidence>
<name>A0A0F4NMV5_9VIBR</name>
<reference evidence="4 5" key="1">
    <citation type="journal article" date="2015" name="BMC Genomics">
        <title>Genome mining reveals unlocked bioactive potential of marine Gram-negative bacteria.</title>
        <authorList>
            <person name="Machado H."/>
            <person name="Sonnenschein E.C."/>
            <person name="Melchiorsen J."/>
            <person name="Gram L."/>
        </authorList>
    </citation>
    <scope>NUCLEOTIDE SEQUENCE [LARGE SCALE GENOMIC DNA]</scope>
    <source>
        <strain evidence="4 5">S2757</strain>
    </source>
</reference>
<dbReference type="EMBL" id="JXXV01000011">
    <property type="protein sequence ID" value="KJY84173.1"/>
    <property type="molecule type" value="Genomic_DNA"/>
</dbReference>
<dbReference type="Proteomes" id="UP000033673">
    <property type="component" value="Unassembled WGS sequence"/>
</dbReference>
<evidence type="ECO:0000313" key="5">
    <source>
        <dbReference type="Proteomes" id="UP000033673"/>
    </source>
</evidence>
<dbReference type="PANTHER" id="PTHR43800">
    <property type="entry name" value="PEPTIDYL-LYSINE N-ACETYLTRANSFERASE YJAB"/>
    <property type="match status" value="1"/>
</dbReference>
<keyword evidence="1 4" id="KW-0808">Transferase</keyword>
<accession>A0A0F4NMV5</accession>
<proteinExistence type="predicted"/>
<dbReference type="SUPFAM" id="SSF55729">
    <property type="entry name" value="Acyl-CoA N-acyltransferases (Nat)"/>
    <property type="match status" value="1"/>
</dbReference>
<evidence type="ECO:0000259" key="3">
    <source>
        <dbReference type="PROSITE" id="PS51186"/>
    </source>
</evidence>
<keyword evidence="5" id="KW-1185">Reference proteome</keyword>
<gene>
    <name evidence="4" type="ORF">TW81_05090</name>
</gene>
<dbReference type="Pfam" id="PF13508">
    <property type="entry name" value="Acetyltransf_7"/>
    <property type="match status" value="1"/>
</dbReference>
<dbReference type="AlphaFoldDB" id="A0A0F4NMV5"/>
<dbReference type="PATRIC" id="fig|579748.3.peg.1041"/>
<evidence type="ECO:0000256" key="2">
    <source>
        <dbReference type="ARBA" id="ARBA00023315"/>
    </source>
</evidence>
<dbReference type="InterPro" id="IPR000182">
    <property type="entry name" value="GNAT_dom"/>
</dbReference>
<dbReference type="CDD" id="cd04301">
    <property type="entry name" value="NAT_SF"/>
    <property type="match status" value="1"/>
</dbReference>
<comment type="caution">
    <text evidence="4">The sequence shown here is derived from an EMBL/GenBank/DDBJ whole genome shotgun (WGS) entry which is preliminary data.</text>
</comment>
<sequence length="140" mass="16051">MSTMQIETLDPIKLPLVSRLYKAYYPSGKAKKDELTITGSIENQLVAVVRFRTIEQYRLLTGMLVTPDHRGAGLGHQLMAHCTEQVLSEQDFCFAYAHLEAFYTQHGFKTIEVELLPNSLKGLFDRYSLKKTLIPMQFQH</sequence>
<dbReference type="Gene3D" id="3.40.630.30">
    <property type="match status" value="1"/>
</dbReference>
<dbReference type="STRING" id="579748.TW81_05090"/>
<feature type="domain" description="N-acetyltransferase" evidence="3">
    <location>
        <begin position="4"/>
        <end position="134"/>
    </location>
</feature>
<evidence type="ECO:0000313" key="4">
    <source>
        <dbReference type="EMBL" id="KJY84173.1"/>
    </source>
</evidence>
<organism evidence="4 5">
    <name type="scientific">Vibrio galatheae</name>
    <dbReference type="NCBI Taxonomy" id="579748"/>
    <lineage>
        <taxon>Bacteria</taxon>
        <taxon>Pseudomonadati</taxon>
        <taxon>Pseudomonadota</taxon>
        <taxon>Gammaproteobacteria</taxon>
        <taxon>Vibrionales</taxon>
        <taxon>Vibrionaceae</taxon>
        <taxon>Vibrio</taxon>
    </lineage>
</organism>
<dbReference type="PANTHER" id="PTHR43800:SF1">
    <property type="entry name" value="PEPTIDYL-LYSINE N-ACETYLTRANSFERASE YJAB"/>
    <property type="match status" value="1"/>
</dbReference>
<protein>
    <submittedName>
        <fullName evidence="4">Acyltransferase</fullName>
    </submittedName>
</protein>